<dbReference type="Proteomes" id="UP001284771">
    <property type="component" value="Unassembled WGS sequence"/>
</dbReference>
<proteinExistence type="predicted"/>
<comment type="caution">
    <text evidence="1">The sequence shown here is derived from an EMBL/GenBank/DDBJ whole genome shotgun (WGS) entry which is preliminary data.</text>
</comment>
<dbReference type="RefSeq" id="WP_318757219.1">
    <property type="nucleotide sequence ID" value="NZ_JAWUZT010000005.1"/>
</dbReference>
<name>A0ABU4J2A4_9BACI</name>
<protein>
    <submittedName>
        <fullName evidence="1">Uncharacterized protein</fullName>
    </submittedName>
</protein>
<gene>
    <name evidence="1" type="ORF">RIB56_03220</name>
</gene>
<evidence type="ECO:0000313" key="1">
    <source>
        <dbReference type="EMBL" id="MDW8515131.1"/>
    </source>
</evidence>
<accession>A0ABU4J2A4</accession>
<sequence length="595" mass="65107">MMKLSFDRLTNALVANFRNTLNKFIGEVEENFTETVRDVNQAKTDASAAVAKADEAKTQSNNTQAQVDALVVGSNTSPAEAVQARVGTDGQTFATLKQRLDNEHNEVTAQLAEKAQQGNRVTTAWDTFNRADGAIDKSEDGQTYLTAGDSQSQLFKIVNKKAVLGTSIGNAYLSLDAGDTIETMGAEWTLESGSTTSTVAVVITNDQTLSLGNLLHFITNSKDWTLQIRKGGSNNQLVSVMNGVYKTPLEKDGVTKHRFEMTVIKEKNTVYMRLPDGDIVSYTDKDVSVVTGSRGYWQIIRRNSTDEEPKFTSFWLTKKDETRQYQSGKENLDTYPAIIKTKEYTVDNSVLKRVFSFTPASAGWYRIFNGVADLLNGTVRLYTDGQYDSTITDIELDINVSAFSSSSPTINQRKQSTFNNGIVNQVRVGNDGSNILSFDINVKSATSPKPIYIEVEGFNLLKLLSNKTQTIFNPTLNPATPTNNVILDMGRGLRTTSAIRSSVVETDFETVLATANVNMNKSISAVDATAEGVTLTLPNSTQNGNHIHTFSRVDGSANTVTVIGYFSDGTTSKTLTRGLPLRVVANPSTNQWLII</sequence>
<reference evidence="2" key="1">
    <citation type="submission" date="2023-07" db="EMBL/GenBank/DDBJ databases">
        <title>Draft genomic sequences of Priestia flexa CCM isolated from the soil of an abandoned mine contaminated by free cyanide in the high Andean zone of Tacna, Peru.</title>
        <authorList>
            <person name="Caceda Quiroz C.J."/>
            <person name="Maraza Chooque G.J."/>
            <person name="Fora Quispe G.L."/>
            <person name="Carpio Mamani M."/>
        </authorList>
    </citation>
    <scope>NUCLEOTIDE SEQUENCE [LARGE SCALE GENOMIC DNA]</scope>
    <source>
        <strain evidence="2">CCM</strain>
    </source>
</reference>
<organism evidence="1 2">
    <name type="scientific">Priestia flexa</name>
    <dbReference type="NCBI Taxonomy" id="86664"/>
    <lineage>
        <taxon>Bacteria</taxon>
        <taxon>Bacillati</taxon>
        <taxon>Bacillota</taxon>
        <taxon>Bacilli</taxon>
        <taxon>Bacillales</taxon>
        <taxon>Bacillaceae</taxon>
        <taxon>Priestia</taxon>
    </lineage>
</organism>
<dbReference type="EMBL" id="JAWUZT010000005">
    <property type="protein sequence ID" value="MDW8515131.1"/>
    <property type="molecule type" value="Genomic_DNA"/>
</dbReference>
<evidence type="ECO:0000313" key="2">
    <source>
        <dbReference type="Proteomes" id="UP001284771"/>
    </source>
</evidence>
<keyword evidence="2" id="KW-1185">Reference proteome</keyword>